<feature type="repeat" description="WD" evidence="15">
    <location>
        <begin position="253"/>
        <end position="286"/>
    </location>
</feature>
<dbReference type="EMBL" id="KV454002">
    <property type="protein sequence ID" value="ODQ47854.1"/>
    <property type="molecule type" value="Genomic_DNA"/>
</dbReference>
<feature type="region of interest" description="Disordered" evidence="16">
    <location>
        <begin position="1000"/>
        <end position="1111"/>
    </location>
</feature>
<dbReference type="InterPro" id="IPR040251">
    <property type="entry name" value="SEC31-like"/>
</dbReference>
<accession>A0A1E3NP35</accession>
<evidence type="ECO:0000256" key="14">
    <source>
        <dbReference type="ARBA" id="ARBA00025471"/>
    </source>
</evidence>
<feature type="domain" description="SRA1/Sec31" evidence="17">
    <location>
        <begin position="1079"/>
        <end position="1213"/>
    </location>
</feature>
<dbReference type="GO" id="GO:0070971">
    <property type="term" value="C:endoplasmic reticulum exit site"/>
    <property type="evidence" value="ECO:0007669"/>
    <property type="project" value="TreeGrafter"/>
</dbReference>
<dbReference type="GO" id="GO:0030127">
    <property type="term" value="C:COPII vesicle coat"/>
    <property type="evidence" value="ECO:0007669"/>
    <property type="project" value="EnsemblFungi"/>
</dbReference>
<evidence type="ECO:0000256" key="4">
    <source>
        <dbReference type="ARBA" id="ARBA00013507"/>
    </source>
</evidence>
<comment type="similarity">
    <text evidence="3">Belongs to the WD repeat SEC31 family.</text>
</comment>
<feature type="non-terminal residue" evidence="18">
    <location>
        <position position="1217"/>
    </location>
</feature>
<dbReference type="Gene3D" id="1.25.40.1030">
    <property type="match status" value="1"/>
</dbReference>
<evidence type="ECO:0000256" key="15">
    <source>
        <dbReference type="PROSITE-ProRule" id="PRU00221"/>
    </source>
</evidence>
<dbReference type="GO" id="GO:0015031">
    <property type="term" value="P:protein transport"/>
    <property type="evidence" value="ECO:0007669"/>
    <property type="project" value="UniProtKB-KW"/>
</dbReference>
<feature type="region of interest" description="Disordered" evidence="16">
    <location>
        <begin position="918"/>
        <end position="978"/>
    </location>
</feature>
<evidence type="ECO:0000256" key="2">
    <source>
        <dbReference type="ARBA" id="ARBA00004397"/>
    </source>
</evidence>
<evidence type="ECO:0000259" key="17">
    <source>
        <dbReference type="Pfam" id="PF07304"/>
    </source>
</evidence>
<evidence type="ECO:0000256" key="7">
    <source>
        <dbReference type="ARBA" id="ARBA00022574"/>
    </source>
</evidence>
<dbReference type="InterPro" id="IPR009917">
    <property type="entry name" value="SRA1/Sec31"/>
</dbReference>
<dbReference type="PANTHER" id="PTHR13923">
    <property type="entry name" value="SEC31-RELATED PROTEIN"/>
    <property type="match status" value="1"/>
</dbReference>
<dbReference type="InterPro" id="IPR036322">
    <property type="entry name" value="WD40_repeat_dom_sf"/>
</dbReference>
<keyword evidence="9" id="KW-0256">Endoplasmic reticulum</keyword>
<dbReference type="GO" id="GO:1902953">
    <property type="term" value="P:positive regulation of ER to Golgi vesicle-mediated transport"/>
    <property type="evidence" value="ECO:0007669"/>
    <property type="project" value="EnsemblFungi"/>
</dbReference>
<evidence type="ECO:0000256" key="16">
    <source>
        <dbReference type="SAM" id="MobiDB-lite"/>
    </source>
</evidence>
<comment type="subcellular location">
    <subcellularLocation>
        <location evidence="1">Cytoplasmic vesicle</location>
        <location evidence="1">COPII-coated vesicle membrane</location>
        <topology evidence="1">Peripheral membrane protein</topology>
        <orientation evidence="1">Cytoplasmic side</orientation>
    </subcellularLocation>
    <subcellularLocation>
        <location evidence="2">Endoplasmic reticulum membrane</location>
        <topology evidence="2">Peripheral membrane protein</topology>
        <orientation evidence="2">Cytoplasmic side</orientation>
    </subcellularLocation>
</comment>
<keyword evidence="12" id="KW-0472">Membrane</keyword>
<feature type="compositionally biased region" description="Low complexity" evidence="16">
    <location>
        <begin position="1043"/>
        <end position="1054"/>
    </location>
</feature>
<proteinExistence type="inferred from homology"/>
<reference evidence="18 19" key="1">
    <citation type="journal article" date="2016" name="Proc. Natl. Acad. Sci. U.S.A.">
        <title>Comparative genomics of biotechnologically important yeasts.</title>
        <authorList>
            <person name="Riley R."/>
            <person name="Haridas S."/>
            <person name="Wolfe K.H."/>
            <person name="Lopes M.R."/>
            <person name="Hittinger C.T."/>
            <person name="Goeker M."/>
            <person name="Salamov A.A."/>
            <person name="Wisecaver J.H."/>
            <person name="Long T.M."/>
            <person name="Calvey C.H."/>
            <person name="Aerts A.L."/>
            <person name="Barry K.W."/>
            <person name="Choi C."/>
            <person name="Clum A."/>
            <person name="Coughlan A.Y."/>
            <person name="Deshpande S."/>
            <person name="Douglass A.P."/>
            <person name="Hanson S.J."/>
            <person name="Klenk H.-P."/>
            <person name="LaButti K.M."/>
            <person name="Lapidus A."/>
            <person name="Lindquist E.A."/>
            <person name="Lipzen A.M."/>
            <person name="Meier-Kolthoff J.P."/>
            <person name="Ohm R.A."/>
            <person name="Otillar R.P."/>
            <person name="Pangilinan J.L."/>
            <person name="Peng Y."/>
            <person name="Rokas A."/>
            <person name="Rosa C.A."/>
            <person name="Scheuner C."/>
            <person name="Sibirny A.A."/>
            <person name="Slot J.C."/>
            <person name="Stielow J.B."/>
            <person name="Sun H."/>
            <person name="Kurtzman C.P."/>
            <person name="Blackwell M."/>
            <person name="Grigoriev I.V."/>
            <person name="Jeffries T.W."/>
        </authorList>
    </citation>
    <scope>NUCLEOTIDE SEQUENCE [LARGE SCALE GENOMIC DNA]</scope>
    <source>
        <strain evidence="18 19">NRRL Y-2026</strain>
    </source>
</reference>
<dbReference type="Gene3D" id="2.130.10.10">
    <property type="entry name" value="YVTN repeat-like/Quinoprotein amine dehydrogenase"/>
    <property type="match status" value="1"/>
</dbReference>
<feature type="region of interest" description="Disordered" evidence="16">
    <location>
        <begin position="763"/>
        <end position="789"/>
    </location>
</feature>
<dbReference type="STRING" id="763406.A0A1E3NP35"/>
<evidence type="ECO:0000256" key="12">
    <source>
        <dbReference type="ARBA" id="ARBA00023136"/>
    </source>
</evidence>
<gene>
    <name evidence="18" type="ORF">PICMEDRAFT_19863</name>
</gene>
<keyword evidence="8" id="KW-0677">Repeat</keyword>
<dbReference type="GO" id="GO:0005198">
    <property type="term" value="F:structural molecule activity"/>
    <property type="evidence" value="ECO:0007669"/>
    <property type="project" value="EnsemblFungi"/>
</dbReference>
<evidence type="ECO:0000256" key="10">
    <source>
        <dbReference type="ARBA" id="ARBA00022892"/>
    </source>
</evidence>
<dbReference type="PROSITE" id="PS50082">
    <property type="entry name" value="WD_REPEATS_2"/>
    <property type="match status" value="2"/>
</dbReference>
<keyword evidence="11" id="KW-0653">Protein transport</keyword>
<evidence type="ECO:0000256" key="3">
    <source>
        <dbReference type="ARBA" id="ARBA00009358"/>
    </source>
</evidence>
<evidence type="ECO:0000256" key="9">
    <source>
        <dbReference type="ARBA" id="ARBA00022824"/>
    </source>
</evidence>
<dbReference type="GO" id="GO:0070863">
    <property type="term" value="P:positive regulation of protein exit from endoplasmic reticulum"/>
    <property type="evidence" value="ECO:0007669"/>
    <property type="project" value="EnsemblFungi"/>
</dbReference>
<feature type="compositionally biased region" description="Low complexity" evidence="16">
    <location>
        <begin position="1094"/>
        <end position="1111"/>
    </location>
</feature>
<name>A0A1E3NP35_9ASCO</name>
<dbReference type="InterPro" id="IPR001680">
    <property type="entry name" value="WD40_rpt"/>
</dbReference>
<dbReference type="PANTHER" id="PTHR13923:SF11">
    <property type="entry name" value="SECRETORY 31, ISOFORM D"/>
    <property type="match status" value="1"/>
</dbReference>
<evidence type="ECO:0000256" key="5">
    <source>
        <dbReference type="ARBA" id="ARBA00021236"/>
    </source>
</evidence>
<dbReference type="OrthoDB" id="542917at2759"/>
<feature type="compositionally biased region" description="Basic and acidic residues" evidence="16">
    <location>
        <begin position="891"/>
        <end position="905"/>
    </location>
</feature>
<evidence type="ECO:0000256" key="6">
    <source>
        <dbReference type="ARBA" id="ARBA00022448"/>
    </source>
</evidence>
<keyword evidence="6" id="KW-0813">Transport</keyword>
<dbReference type="InterPro" id="IPR015943">
    <property type="entry name" value="WD40/YVTN_repeat-like_dom_sf"/>
</dbReference>
<evidence type="ECO:0000313" key="19">
    <source>
        <dbReference type="Proteomes" id="UP000094455"/>
    </source>
</evidence>
<evidence type="ECO:0000256" key="11">
    <source>
        <dbReference type="ARBA" id="ARBA00022927"/>
    </source>
</evidence>
<dbReference type="SUPFAM" id="SSF50978">
    <property type="entry name" value="WD40 repeat-like"/>
    <property type="match status" value="1"/>
</dbReference>
<keyword evidence="19" id="KW-1185">Reference proteome</keyword>
<feature type="region of interest" description="Disordered" evidence="16">
    <location>
        <begin position="853"/>
        <end position="905"/>
    </location>
</feature>
<feature type="compositionally biased region" description="Polar residues" evidence="16">
    <location>
        <begin position="773"/>
        <end position="782"/>
    </location>
</feature>
<keyword evidence="10" id="KW-0931">ER-Golgi transport</keyword>
<dbReference type="Pfam" id="PF07304">
    <property type="entry name" value="SRA1"/>
    <property type="match status" value="1"/>
</dbReference>
<dbReference type="RefSeq" id="XP_019018967.1">
    <property type="nucleotide sequence ID" value="XM_019162143.1"/>
</dbReference>
<feature type="compositionally biased region" description="Polar residues" evidence="16">
    <location>
        <begin position="870"/>
        <end position="882"/>
    </location>
</feature>
<dbReference type="GO" id="GO:0090110">
    <property type="term" value="P:COPII-coated vesicle cargo loading"/>
    <property type="evidence" value="ECO:0007669"/>
    <property type="project" value="TreeGrafter"/>
</dbReference>
<keyword evidence="7 15" id="KW-0853">WD repeat</keyword>
<feature type="compositionally biased region" description="Polar residues" evidence="16">
    <location>
        <begin position="965"/>
        <end position="975"/>
    </location>
</feature>
<dbReference type="SMART" id="SM00320">
    <property type="entry name" value="WD40"/>
    <property type="match status" value="5"/>
</dbReference>
<evidence type="ECO:0000256" key="8">
    <source>
        <dbReference type="ARBA" id="ARBA00022737"/>
    </source>
</evidence>
<protein>
    <recommendedName>
        <fullName evidence="5">Protein transport protein SEC31</fullName>
    </recommendedName>
    <alternativeName>
        <fullName evidence="4">Protein transport protein sec31</fullName>
    </alternativeName>
</protein>
<organism evidence="18 19">
    <name type="scientific">Pichia membranifaciens NRRL Y-2026</name>
    <dbReference type="NCBI Taxonomy" id="763406"/>
    <lineage>
        <taxon>Eukaryota</taxon>
        <taxon>Fungi</taxon>
        <taxon>Dikarya</taxon>
        <taxon>Ascomycota</taxon>
        <taxon>Saccharomycotina</taxon>
        <taxon>Pichiomycetes</taxon>
        <taxon>Pichiales</taxon>
        <taxon>Pichiaceae</taxon>
        <taxon>Pichia</taxon>
    </lineage>
</organism>
<dbReference type="Proteomes" id="UP000094455">
    <property type="component" value="Unassembled WGS sequence"/>
</dbReference>
<evidence type="ECO:0000256" key="13">
    <source>
        <dbReference type="ARBA" id="ARBA00023329"/>
    </source>
</evidence>
<dbReference type="Gene3D" id="1.20.940.10">
    <property type="entry name" value="Functional domain of the splicing factor Prp18"/>
    <property type="match status" value="1"/>
</dbReference>
<comment type="function">
    <text evidence="14">Component of the coat protein complex II (COPII) which promotes the formation of transport vesicles from the endoplasmic reticulum (ER). The coat has two main functions, the physical deformation of the endoplasmic reticulum membrane into vesicles and the selection of cargo molecules.</text>
</comment>
<dbReference type="GO" id="GO:0005789">
    <property type="term" value="C:endoplasmic reticulum membrane"/>
    <property type="evidence" value="ECO:0007669"/>
    <property type="project" value="UniProtKB-SubCell"/>
</dbReference>
<dbReference type="Pfam" id="PF00400">
    <property type="entry name" value="WD40"/>
    <property type="match status" value="2"/>
</dbReference>
<dbReference type="GeneID" id="30178830"/>
<dbReference type="AlphaFoldDB" id="A0A1E3NP35"/>
<feature type="repeat" description="WD" evidence="15">
    <location>
        <begin position="118"/>
        <end position="160"/>
    </location>
</feature>
<keyword evidence="13" id="KW-0968">Cytoplasmic vesicle</keyword>
<evidence type="ECO:0000256" key="1">
    <source>
        <dbReference type="ARBA" id="ARBA00004299"/>
    </source>
</evidence>
<evidence type="ECO:0000313" key="18">
    <source>
        <dbReference type="EMBL" id="ODQ47854.1"/>
    </source>
</evidence>
<dbReference type="GO" id="GO:0007029">
    <property type="term" value="P:endoplasmic reticulum organization"/>
    <property type="evidence" value="ECO:0007669"/>
    <property type="project" value="TreeGrafter"/>
</dbReference>
<sequence>MVKLHEIDETAIFAWSNDALPLIATGTLSGVMDDTFSSDSSLSIYDPFATSGTKQASAVYTAAAPGKFASIDWSKAAEGHVRGVLACGLENSSIQLYDPATILSQKPANLVDARIAEYTKHTTPVLQVKFNPLQSHILASSGSKGEIFIWDVKKGTSFNPGQAISPMSKVSSLAWNNNMAHIFGTAGDNGYTSIWDLKAKREVLQLNYSNINLSVIKWHPSQSTKLVTASDSDGEPVILTWDLRNSSVPEKVLKGHKKGILSLDWCLSDPNLLLSSGKDDSTLLWNPIEGVQLATYPSLSNWVHETKFAPKIPEVFASASLAKKICIQSLQDTSEPISAKVQSKDENDFWNEISTTETQQPLFKVQQAPIWLKRPISATFGYGGKLVISNKKEVKIVTVSNNGSIDQSAKEMITAISTKDFSNLCDSKISSGANLNLKESSDWSLLKHVLTDESLESLLKIEPSSPTETSRSDSTELIDDDDFFAQIGDSKKKSDSSAAAASYTPEGKFDLFSESSDQFEKDAVSLLLSNKTDELLDLCIEKDHILEALIIALNGSEESKDKAKSAYFKKYAKDSSFARLLYSSSENSIGDIVKNANISSWTQIAKSIITFSKGKASFNVEMKLLGDRLLDSNLENSRDSALSCYIAAGALDKVSKVWFSELRDYENFFLATKNDDGSKNTAFEARFKALGEVIEKIVVFQSKASSSLSGDLSELGKAFVEYADSLVNFGHYELAYKLLSLVSDSIPEIRFEKDRISKAFISNQQQQPLQQPESITSFTPNDSAARPKRAKNPYVLPEAISAPVQSSNPYQPNNIYSGVPPSSTPLDQNVNLAAPYQPGNGVSTVPMNGISNNTARANPYAPSTALDSLKNPQSFATSNNNVPDYATPPPFKKENVVPPSLRKDVGGWNDLPTHLAPVIKPTATPPNANAYRPAVSRSVSQAPAIPPPPARQSSGPVDSPPAANLVSSRMSSFSKNPYAPKPSVAEPVISPMYPKSPFAPQQPPVLGASSAPVANQSKNPYAPKPSVNNAYVPENAYSPQPPLQQSFQNQQLPNTNFNAKTMPPPPAYAKPVSTTVATPPPPPPKKLNSPGNAPLPAATPATSATPSAQLPPEAQPIVSILSAELEKVRPNIPAKFSKHLVDAEKRLNILFDHLKKGDLITPPTVEKLVSLSTALNEGQYAKAAALRDEILDAHSNECGDWMVGVNRLIGMVKATSQ</sequence>
<feature type="region of interest" description="Disordered" evidence="16">
    <location>
        <begin position="803"/>
        <end position="830"/>
    </location>
</feature>
<dbReference type="PROSITE" id="PS50294">
    <property type="entry name" value="WD_REPEATS_REGION"/>
    <property type="match status" value="1"/>
</dbReference>